<proteinExistence type="predicted"/>
<dbReference type="EMBL" id="JABFIF010000024">
    <property type="protein sequence ID" value="NOH16811.1"/>
    <property type="molecule type" value="Genomic_DNA"/>
</dbReference>
<dbReference type="Proteomes" id="UP000250223">
    <property type="component" value="Unassembled WGS sequence"/>
</dbReference>
<organism evidence="2 3">
    <name type="scientific">Clostridium cochlearium</name>
    <dbReference type="NCBI Taxonomy" id="1494"/>
    <lineage>
        <taxon>Bacteria</taxon>
        <taxon>Bacillati</taxon>
        <taxon>Bacillota</taxon>
        <taxon>Clostridia</taxon>
        <taxon>Eubacteriales</taxon>
        <taxon>Clostridiaceae</taxon>
        <taxon>Clostridium</taxon>
    </lineage>
</organism>
<evidence type="ECO:0000313" key="2">
    <source>
        <dbReference type="EMBL" id="SQB32865.1"/>
    </source>
</evidence>
<name>A0A2X2WA26_CLOCO</name>
<evidence type="ECO:0000313" key="1">
    <source>
        <dbReference type="EMBL" id="NOH16811.1"/>
    </source>
</evidence>
<protein>
    <submittedName>
        <fullName evidence="2">Prepilin-type N-terminal cleavage/methylation domain-containing protein</fullName>
    </submittedName>
</protein>
<sequence>MFRSSKKGFSLIDVLCAITVFLILTTLALSIFSKSIKVKKYNNYYKESIYFIEAIKNTLIYYSTLEEINKIKERAPIVIARKDMNMDNVKNKSFLKTSENSNLNYPYMVLNIEEKEDSFLISIKNYFNNNKEISMTFYRGKER</sequence>
<reference evidence="2 3" key="1">
    <citation type="submission" date="2018-06" db="EMBL/GenBank/DDBJ databases">
        <authorList>
            <consortium name="Pathogen Informatics"/>
            <person name="Doyle S."/>
        </authorList>
    </citation>
    <scope>NUCLEOTIDE SEQUENCE [LARGE SCALE GENOMIC DNA]</scope>
    <source>
        <strain evidence="2 3">NCTC13028</strain>
    </source>
</reference>
<gene>
    <name evidence="1" type="ORF">HMJ28_10500</name>
    <name evidence="2" type="ORF">NCTC13028_00040</name>
</gene>
<dbReference type="AlphaFoldDB" id="A0A2X2WA26"/>
<evidence type="ECO:0000313" key="4">
    <source>
        <dbReference type="Proteomes" id="UP000528432"/>
    </source>
</evidence>
<dbReference type="Proteomes" id="UP000528432">
    <property type="component" value="Unassembled WGS sequence"/>
</dbReference>
<dbReference type="RefSeq" id="WP_096635554.1">
    <property type="nucleotide sequence ID" value="NZ_JAAZKZ010000051.1"/>
</dbReference>
<evidence type="ECO:0000313" key="3">
    <source>
        <dbReference type="Proteomes" id="UP000250223"/>
    </source>
</evidence>
<accession>A0A2X2WA26</accession>
<dbReference type="EMBL" id="UAWC01000001">
    <property type="protein sequence ID" value="SQB32865.1"/>
    <property type="molecule type" value="Genomic_DNA"/>
</dbReference>
<reference evidence="1 4" key="2">
    <citation type="submission" date="2020-05" db="EMBL/GenBank/DDBJ databases">
        <title>Draft genome sequence of Clostridium cochlearium strain AGROS13 isolated from a sheep dairy farm in New Zealand.</title>
        <authorList>
            <person name="Gupta T.B."/>
            <person name="Jauregui R."/>
            <person name="Risson A.N."/>
            <person name="Brightwell G."/>
            <person name="Maclean P."/>
        </authorList>
    </citation>
    <scope>NUCLEOTIDE SEQUENCE [LARGE SCALE GENOMIC DNA]</scope>
    <source>
        <strain evidence="1 4">AGROS13</strain>
    </source>
</reference>